<evidence type="ECO:0000313" key="1">
    <source>
        <dbReference type="EMBL" id="TPG46514.1"/>
    </source>
</evidence>
<evidence type="ECO:0000313" key="2">
    <source>
        <dbReference type="Proteomes" id="UP000319931"/>
    </source>
</evidence>
<dbReference type="SUPFAM" id="SSF55469">
    <property type="entry name" value="FMN-dependent nitroreductase-like"/>
    <property type="match status" value="2"/>
</dbReference>
<dbReference type="Proteomes" id="UP000319931">
    <property type="component" value="Unassembled WGS sequence"/>
</dbReference>
<organism evidence="1 2">
    <name type="scientific">Sphingomonas glacialis</name>
    <dbReference type="NCBI Taxonomy" id="658225"/>
    <lineage>
        <taxon>Bacteria</taxon>
        <taxon>Pseudomonadati</taxon>
        <taxon>Pseudomonadota</taxon>
        <taxon>Alphaproteobacteria</taxon>
        <taxon>Sphingomonadales</taxon>
        <taxon>Sphingomonadaceae</taxon>
        <taxon>Sphingomonas</taxon>
    </lineage>
</organism>
<dbReference type="AlphaFoldDB" id="A0A502FB19"/>
<protein>
    <recommendedName>
        <fullName evidence="3">Nitroreductase domain-containing protein</fullName>
    </recommendedName>
</protein>
<comment type="caution">
    <text evidence="1">The sequence shown here is derived from an EMBL/GenBank/DDBJ whole genome shotgun (WGS) entry which is preliminary data.</text>
</comment>
<dbReference type="EMBL" id="RCZC01000013">
    <property type="protein sequence ID" value="TPG46514.1"/>
    <property type="molecule type" value="Genomic_DNA"/>
</dbReference>
<keyword evidence="2" id="KW-1185">Reference proteome</keyword>
<evidence type="ECO:0008006" key="3">
    <source>
        <dbReference type="Google" id="ProtNLM"/>
    </source>
</evidence>
<gene>
    <name evidence="1" type="ORF">EAH76_23110</name>
</gene>
<accession>A0A502FB19</accession>
<dbReference type="Gene3D" id="3.40.109.10">
    <property type="entry name" value="NADH Oxidase"/>
    <property type="match status" value="1"/>
</dbReference>
<dbReference type="GO" id="GO:0016491">
    <property type="term" value="F:oxidoreductase activity"/>
    <property type="evidence" value="ECO:0007669"/>
    <property type="project" value="InterPro"/>
</dbReference>
<proteinExistence type="predicted"/>
<reference evidence="1 2" key="1">
    <citation type="journal article" date="2019" name="Environ. Microbiol.">
        <title>Species interactions and distinct microbial communities in high Arctic permafrost affected cryosols are associated with the CH4 and CO2 gas fluxes.</title>
        <authorList>
            <person name="Altshuler I."/>
            <person name="Hamel J."/>
            <person name="Turney S."/>
            <person name="Magnuson E."/>
            <person name="Levesque R."/>
            <person name="Greer C."/>
            <person name="Whyte L.G."/>
        </authorList>
    </citation>
    <scope>NUCLEOTIDE SEQUENCE [LARGE SCALE GENOMIC DNA]</scope>
    <source>
        <strain evidence="1 2">E6.1</strain>
    </source>
</reference>
<sequence length="327" mass="34565">MNAEALRALVAEAMLAPSVHNVQPARWRIVDSVTIDLFEDVRTRLSVGDPRGNDAGISLGAAAEGLRIAASRMGLALETHAAPTQTDAALVPVARFLVIEAGIPPDVLAAQVATRASWRCGFAMSSLTDRADVQHLSGPDCAVISDPAALTEAAHLYDAASYGYMRDHAFRAELRSWMRFTPGHPRWNRDGLNAAAMALGRVEAIGASVVLGSAFGVLDWCGVAPGLLAEGKKIVAATGVVVFHRSVGEAPFESGVAFYRLWLGIERAGFGAAVLAALADDPRAAQEIARMAGVPDGRRIVSAFRIGRRPVGGAIERARRSLDETLV</sequence>
<name>A0A502FB19_9SPHN</name>
<dbReference type="InterPro" id="IPR000415">
    <property type="entry name" value="Nitroreductase-like"/>
</dbReference>